<dbReference type="EC" id="3.6.3.-" evidence="14"/>
<dbReference type="SMART" id="SM00382">
    <property type="entry name" value="AAA"/>
    <property type="match status" value="1"/>
</dbReference>
<keyword evidence="15" id="KW-1185">Reference proteome</keyword>
<keyword evidence="10" id="KW-0175">Coiled coil</keyword>
<name>A0A151B2E0_9CLOT</name>
<dbReference type="InterPro" id="IPR017871">
    <property type="entry name" value="ABC_transporter-like_CS"/>
</dbReference>
<dbReference type="PROSITE" id="PS50929">
    <property type="entry name" value="ABC_TM1F"/>
    <property type="match status" value="1"/>
</dbReference>
<evidence type="ECO:0000313" key="15">
    <source>
        <dbReference type="Proteomes" id="UP000075531"/>
    </source>
</evidence>
<dbReference type="GO" id="GO:0090374">
    <property type="term" value="P:oligopeptide export from mitochondrion"/>
    <property type="evidence" value="ECO:0007669"/>
    <property type="project" value="TreeGrafter"/>
</dbReference>
<keyword evidence="3" id="KW-1003">Cell membrane</keyword>
<dbReference type="InterPro" id="IPR027417">
    <property type="entry name" value="P-loop_NTPase"/>
</dbReference>
<gene>
    <name evidence="14" type="ORF">CLTEP_21000</name>
</gene>
<dbReference type="PATRIC" id="fig|1121338.3.peg.2194"/>
<dbReference type="InterPro" id="IPR036640">
    <property type="entry name" value="ABC1_TM_sf"/>
</dbReference>
<dbReference type="Gene3D" id="1.20.1560.10">
    <property type="entry name" value="ABC transporter type 1, transmembrane domain"/>
    <property type="match status" value="1"/>
</dbReference>
<dbReference type="EMBL" id="LTBA01000031">
    <property type="protein sequence ID" value="KYH33963.1"/>
    <property type="molecule type" value="Genomic_DNA"/>
</dbReference>
<dbReference type="Gene3D" id="3.40.50.300">
    <property type="entry name" value="P-loop containing nucleotide triphosphate hydrolases"/>
    <property type="match status" value="1"/>
</dbReference>
<comment type="subcellular location">
    <subcellularLocation>
        <location evidence="1">Cell membrane</location>
        <topology evidence="1">Multi-pass membrane protein</topology>
    </subcellularLocation>
</comment>
<evidence type="ECO:0000256" key="8">
    <source>
        <dbReference type="ARBA" id="ARBA00022989"/>
    </source>
</evidence>
<dbReference type="STRING" id="1121338.CLTEP_21000"/>
<feature type="transmembrane region" description="Helical" evidence="11">
    <location>
        <begin position="267"/>
        <end position="292"/>
    </location>
</feature>
<protein>
    <submittedName>
        <fullName evidence="14">Putative multidrug export ATP-binding/permease protein</fullName>
        <ecNumber evidence="14">3.6.3.-</ecNumber>
    </submittedName>
</protein>
<dbReference type="OrthoDB" id="9762778at2"/>
<dbReference type="GO" id="GO:0005886">
    <property type="term" value="C:plasma membrane"/>
    <property type="evidence" value="ECO:0007669"/>
    <property type="project" value="UniProtKB-SubCell"/>
</dbReference>
<organism evidence="14 15">
    <name type="scientific">Clostridium tepidiprofundi DSM 19306</name>
    <dbReference type="NCBI Taxonomy" id="1121338"/>
    <lineage>
        <taxon>Bacteria</taxon>
        <taxon>Bacillati</taxon>
        <taxon>Bacillota</taxon>
        <taxon>Clostridia</taxon>
        <taxon>Eubacteriales</taxon>
        <taxon>Clostridiaceae</taxon>
        <taxon>Clostridium</taxon>
    </lineage>
</organism>
<evidence type="ECO:0000256" key="10">
    <source>
        <dbReference type="SAM" id="Coils"/>
    </source>
</evidence>
<feature type="coiled-coil region" evidence="10">
    <location>
        <begin position="316"/>
        <end position="346"/>
    </location>
</feature>
<feature type="transmembrane region" description="Helical" evidence="11">
    <location>
        <begin position="62"/>
        <end position="83"/>
    </location>
</feature>
<evidence type="ECO:0000259" key="13">
    <source>
        <dbReference type="PROSITE" id="PS50929"/>
    </source>
</evidence>
<dbReference type="SUPFAM" id="SSF52540">
    <property type="entry name" value="P-loop containing nucleoside triphosphate hydrolases"/>
    <property type="match status" value="1"/>
</dbReference>
<dbReference type="GO" id="GO:0008234">
    <property type="term" value="F:cysteine-type peptidase activity"/>
    <property type="evidence" value="ECO:0007669"/>
    <property type="project" value="UniProtKB-KW"/>
</dbReference>
<keyword evidence="6" id="KW-0788">Thiol protease</keyword>
<feature type="transmembrane region" description="Helical" evidence="11">
    <location>
        <begin position="24"/>
        <end position="50"/>
    </location>
</feature>
<evidence type="ECO:0000256" key="9">
    <source>
        <dbReference type="ARBA" id="ARBA00023136"/>
    </source>
</evidence>
<evidence type="ECO:0000256" key="11">
    <source>
        <dbReference type="SAM" id="Phobius"/>
    </source>
</evidence>
<dbReference type="SUPFAM" id="SSF90123">
    <property type="entry name" value="ABC transporter transmembrane region"/>
    <property type="match status" value="1"/>
</dbReference>
<dbReference type="Pfam" id="PF00664">
    <property type="entry name" value="ABC_membrane"/>
    <property type="match status" value="1"/>
</dbReference>
<evidence type="ECO:0000259" key="12">
    <source>
        <dbReference type="PROSITE" id="PS50893"/>
    </source>
</evidence>
<dbReference type="PROSITE" id="PS50893">
    <property type="entry name" value="ABC_TRANSPORTER_2"/>
    <property type="match status" value="1"/>
</dbReference>
<dbReference type="GO" id="GO:0005524">
    <property type="term" value="F:ATP binding"/>
    <property type="evidence" value="ECO:0007669"/>
    <property type="project" value="UniProtKB-KW"/>
</dbReference>
<feature type="domain" description="ABC transmembrane type-1" evidence="13">
    <location>
        <begin position="30"/>
        <end position="305"/>
    </location>
</feature>
<keyword evidence="14" id="KW-0378">Hydrolase</keyword>
<evidence type="ECO:0000256" key="5">
    <source>
        <dbReference type="ARBA" id="ARBA00022741"/>
    </source>
</evidence>
<comment type="caution">
    <text evidence="14">The sequence shown here is derived from an EMBL/GenBank/DDBJ whole genome shotgun (WGS) entry which is preliminary data.</text>
</comment>
<dbReference type="GO" id="GO:0016887">
    <property type="term" value="F:ATP hydrolysis activity"/>
    <property type="evidence" value="ECO:0007669"/>
    <property type="project" value="InterPro"/>
</dbReference>
<accession>A0A151B2E0</accession>
<dbReference type="PANTHER" id="PTHR43394:SF1">
    <property type="entry name" value="ATP-BINDING CASSETTE SUB-FAMILY B MEMBER 10, MITOCHONDRIAL"/>
    <property type="match status" value="1"/>
</dbReference>
<evidence type="ECO:0000256" key="1">
    <source>
        <dbReference type="ARBA" id="ARBA00004651"/>
    </source>
</evidence>
<dbReference type="InterPro" id="IPR039421">
    <property type="entry name" value="Type_1_exporter"/>
</dbReference>
<keyword evidence="7 14" id="KW-0067">ATP-binding</keyword>
<evidence type="ECO:0000256" key="7">
    <source>
        <dbReference type="ARBA" id="ARBA00022840"/>
    </source>
</evidence>
<keyword evidence="6" id="KW-0645">Protease</keyword>
<keyword evidence="9 11" id="KW-0472">Membrane</keyword>
<keyword evidence="2" id="KW-0813">Transport</keyword>
<dbReference type="FunFam" id="3.40.50.300:FF:000299">
    <property type="entry name" value="ABC transporter ATP-binding protein/permease"/>
    <property type="match status" value="1"/>
</dbReference>
<keyword evidence="8 11" id="KW-1133">Transmembrane helix</keyword>
<dbReference type="RefSeq" id="WP_066826494.1">
    <property type="nucleotide sequence ID" value="NZ_LTBA01000031.1"/>
</dbReference>
<reference evidence="14 15" key="1">
    <citation type="submission" date="2016-02" db="EMBL/GenBank/DDBJ databases">
        <title>Genome sequence of Clostridium tepidiprofundi DSM 19306.</title>
        <authorList>
            <person name="Poehlein A."/>
            <person name="Daniel R."/>
        </authorList>
    </citation>
    <scope>NUCLEOTIDE SEQUENCE [LARGE SCALE GENOMIC DNA]</scope>
    <source>
        <strain evidence="14 15">DSM 19306</strain>
    </source>
</reference>
<feature type="domain" description="ABC transporter" evidence="12">
    <location>
        <begin position="345"/>
        <end position="553"/>
    </location>
</feature>
<dbReference type="InterPro" id="IPR003593">
    <property type="entry name" value="AAA+_ATPase"/>
</dbReference>
<keyword evidence="4 11" id="KW-0812">Transmembrane</keyword>
<evidence type="ECO:0000256" key="6">
    <source>
        <dbReference type="ARBA" id="ARBA00022807"/>
    </source>
</evidence>
<evidence type="ECO:0000256" key="2">
    <source>
        <dbReference type="ARBA" id="ARBA00022448"/>
    </source>
</evidence>
<keyword evidence="5" id="KW-0547">Nucleotide-binding</keyword>
<proteinExistence type="predicted"/>
<dbReference type="Proteomes" id="UP000075531">
    <property type="component" value="Unassembled WGS sequence"/>
</dbReference>
<evidence type="ECO:0000256" key="4">
    <source>
        <dbReference type="ARBA" id="ARBA00022692"/>
    </source>
</evidence>
<sequence length="553" mass="63900">MLNRIKCRLHIIKKILPFSDGVKWLFWGNAVAGFIMMMISLLNPIFYSMFIEKVILGGKIKYIYYVTGGYLGVLAVTVILSYIQNYCTNTVVNTVTYRIREKILKGWLKKDFVSYEMLNIGDKKMIIDEDTTNMAVFANDQSSTYLTNFLKVVILIICMILIEWRLLIFSLIIIPLTFLADYYISEREEGPKLTLRENDQNWGAWLHSTISNWREIRALNLEKSEEKRFIGFSHNDAVMFSRWNNFWITRRLVIPQFKDVFFMQFSLYLIGGIMILKNQLSIGALLIFVQYYSYLSESITALSRADADLKVSQIYAHKVFDELLELEKNEEKSENKKQEINGYEIAMEHIDFQYPHSEKNILTDFSLQIKQGERLAIIGESGKGKTTILKLICGMLEPTRGVVKFAGLDLKELDISKVHEKMGFVMQENLLFNASIKENLFYAKKDATLEEMEEACKKAYIYEFIRGLPDKFDTVIGEKGIKLSGGQRQRIVLARLFLKNVDVFIFDEATSALDQYSENIIHSAIEAIGKDKTMIVVSHRKSSIELCDRVISV</sequence>
<dbReference type="Pfam" id="PF00005">
    <property type="entry name" value="ABC_tran"/>
    <property type="match status" value="1"/>
</dbReference>
<evidence type="ECO:0000313" key="14">
    <source>
        <dbReference type="EMBL" id="KYH33963.1"/>
    </source>
</evidence>
<dbReference type="CDD" id="cd07346">
    <property type="entry name" value="ABC_6TM_exporters"/>
    <property type="match status" value="1"/>
</dbReference>
<dbReference type="PROSITE" id="PS00211">
    <property type="entry name" value="ABC_TRANSPORTER_1"/>
    <property type="match status" value="1"/>
</dbReference>
<dbReference type="PANTHER" id="PTHR43394">
    <property type="entry name" value="ATP-DEPENDENT PERMEASE MDL1, MITOCHONDRIAL"/>
    <property type="match status" value="1"/>
</dbReference>
<dbReference type="InterPro" id="IPR011527">
    <property type="entry name" value="ABC1_TM_dom"/>
</dbReference>
<dbReference type="GO" id="GO:0015421">
    <property type="term" value="F:ABC-type oligopeptide transporter activity"/>
    <property type="evidence" value="ECO:0007669"/>
    <property type="project" value="TreeGrafter"/>
</dbReference>
<evidence type="ECO:0000256" key="3">
    <source>
        <dbReference type="ARBA" id="ARBA00022475"/>
    </source>
</evidence>
<dbReference type="AlphaFoldDB" id="A0A151B2E0"/>
<dbReference type="InterPro" id="IPR003439">
    <property type="entry name" value="ABC_transporter-like_ATP-bd"/>
</dbReference>
<feature type="transmembrane region" description="Helical" evidence="11">
    <location>
        <begin position="152"/>
        <end position="179"/>
    </location>
</feature>